<feature type="domain" description="Nucleotide-diphospho-sugar transferase" evidence="1">
    <location>
        <begin position="3"/>
        <end position="172"/>
    </location>
</feature>
<comment type="caution">
    <text evidence="2">The sequence shown here is derived from an EMBL/GenBank/DDBJ whole genome shotgun (WGS) entry which is preliminary data.</text>
</comment>
<dbReference type="GO" id="GO:0080147">
    <property type="term" value="P:root hair cell development"/>
    <property type="evidence" value="ECO:0007669"/>
    <property type="project" value="InterPro"/>
</dbReference>
<evidence type="ECO:0000313" key="2">
    <source>
        <dbReference type="EMBL" id="KXZ44788.1"/>
    </source>
</evidence>
<accession>A0A150G4P1</accession>
<dbReference type="PANTHER" id="PTHR46581">
    <property type="entry name" value="ARABINOSYLTRANSFERASE RRA3"/>
    <property type="match status" value="1"/>
</dbReference>
<evidence type="ECO:0000313" key="3">
    <source>
        <dbReference type="Proteomes" id="UP000075714"/>
    </source>
</evidence>
<dbReference type="GO" id="GO:0016757">
    <property type="term" value="F:glycosyltransferase activity"/>
    <property type="evidence" value="ECO:0007669"/>
    <property type="project" value="InterPro"/>
</dbReference>
<dbReference type="OrthoDB" id="555277at2759"/>
<sequence>MEMVKLSYAVLSVDYDMLFFRNPFAPPQPGSSPFAVLQRDTDIETMTDGVSHDLARGIQRQTEAFVDHHAMWSQPTHFMIMQINCGCTFFRPTNATLAFLARFVQVLSVTELWDQAIYTNMLLQPAYQERGPVGVTLRLLDVEWWANSHVFMNMLNTWFEHVPVVVHANYHKSHVKPWFLQQVEKRYMDPLHPVVPRQTHFTSRLLRALGWRA</sequence>
<dbReference type="Proteomes" id="UP000075714">
    <property type="component" value="Unassembled WGS sequence"/>
</dbReference>
<dbReference type="InterPro" id="IPR044290">
    <property type="entry name" value="RRA1/2/3"/>
</dbReference>
<dbReference type="STRING" id="33097.A0A150G4P1"/>
<dbReference type="AlphaFoldDB" id="A0A150G4P1"/>
<name>A0A150G4P1_GONPE</name>
<dbReference type="Pfam" id="PF03407">
    <property type="entry name" value="Nucleotid_trans"/>
    <property type="match status" value="1"/>
</dbReference>
<keyword evidence="3" id="KW-1185">Reference proteome</keyword>
<dbReference type="InterPro" id="IPR005069">
    <property type="entry name" value="Nucl-diP-sugar_transferase"/>
</dbReference>
<dbReference type="EMBL" id="LSYV01000063">
    <property type="protein sequence ID" value="KXZ44788.1"/>
    <property type="molecule type" value="Genomic_DNA"/>
</dbReference>
<reference evidence="3" key="1">
    <citation type="journal article" date="2016" name="Nat. Commun.">
        <title>The Gonium pectorale genome demonstrates co-option of cell cycle regulation during the evolution of multicellularity.</title>
        <authorList>
            <person name="Hanschen E.R."/>
            <person name="Marriage T.N."/>
            <person name="Ferris P.J."/>
            <person name="Hamaji T."/>
            <person name="Toyoda A."/>
            <person name="Fujiyama A."/>
            <person name="Neme R."/>
            <person name="Noguchi H."/>
            <person name="Minakuchi Y."/>
            <person name="Suzuki M."/>
            <person name="Kawai-Toyooka H."/>
            <person name="Smith D.R."/>
            <person name="Sparks H."/>
            <person name="Anderson J."/>
            <person name="Bakaric R."/>
            <person name="Luria V."/>
            <person name="Karger A."/>
            <person name="Kirschner M.W."/>
            <person name="Durand P.M."/>
            <person name="Michod R.E."/>
            <person name="Nozaki H."/>
            <person name="Olson B.J."/>
        </authorList>
    </citation>
    <scope>NUCLEOTIDE SEQUENCE [LARGE SCALE GENOMIC DNA]</scope>
    <source>
        <strain evidence="3">NIES-2863</strain>
    </source>
</reference>
<gene>
    <name evidence="2" type="ORF">GPECTOR_62g903</name>
</gene>
<organism evidence="2 3">
    <name type="scientific">Gonium pectorale</name>
    <name type="common">Green alga</name>
    <dbReference type="NCBI Taxonomy" id="33097"/>
    <lineage>
        <taxon>Eukaryota</taxon>
        <taxon>Viridiplantae</taxon>
        <taxon>Chlorophyta</taxon>
        <taxon>core chlorophytes</taxon>
        <taxon>Chlorophyceae</taxon>
        <taxon>CS clade</taxon>
        <taxon>Chlamydomonadales</taxon>
        <taxon>Volvocaceae</taxon>
        <taxon>Gonium</taxon>
    </lineage>
</organism>
<protein>
    <recommendedName>
        <fullName evidence="1">Nucleotide-diphospho-sugar transferase domain-containing protein</fullName>
    </recommendedName>
</protein>
<evidence type="ECO:0000259" key="1">
    <source>
        <dbReference type="Pfam" id="PF03407"/>
    </source>
</evidence>
<proteinExistence type="predicted"/>
<dbReference type="PANTHER" id="PTHR46581:SF3">
    <property type="entry name" value="ARABINOSYLTRANSFERASE RRA3"/>
    <property type="match status" value="1"/>
</dbReference>